<evidence type="ECO:0000256" key="4">
    <source>
        <dbReference type="ARBA" id="ARBA00022989"/>
    </source>
</evidence>
<sequence length="206" mass="21302">MTVSSVLALFGAMVVLAALPSMSVLTVVSRSISAGLLHGAMTAIGIVLGDILFIVFAIYGLSAIAIAMGSVFMGLKYLGAAYLIWLGMSLLRAKSASVEIETTTAASWVASLLSGLLITVGDQKAVLFYMGFLPAFLDLSQVSIADTGILIATTTIAVGGVKIVYAVMADRARSLFRRNRLLQGINYLAGAIMIGTGIGLIIGAHG</sequence>
<keyword evidence="5 6" id="KW-0472">Membrane</keyword>
<dbReference type="GO" id="GO:0005886">
    <property type="term" value="C:plasma membrane"/>
    <property type="evidence" value="ECO:0007669"/>
    <property type="project" value="UniProtKB-SubCell"/>
</dbReference>
<dbReference type="EMBL" id="JADEXQ010000083">
    <property type="protein sequence ID" value="MBE9031990.1"/>
    <property type="molecule type" value="Genomic_DNA"/>
</dbReference>
<feature type="transmembrane region" description="Helical" evidence="6">
    <location>
        <begin position="149"/>
        <end position="169"/>
    </location>
</feature>
<proteinExistence type="predicted"/>
<dbReference type="AlphaFoldDB" id="A0A928VSZ5"/>
<gene>
    <name evidence="7" type="ORF">IQ266_19825</name>
</gene>
<feature type="transmembrane region" description="Helical" evidence="6">
    <location>
        <begin position="181"/>
        <end position="204"/>
    </location>
</feature>
<evidence type="ECO:0000256" key="1">
    <source>
        <dbReference type="ARBA" id="ARBA00004651"/>
    </source>
</evidence>
<dbReference type="InterPro" id="IPR001123">
    <property type="entry name" value="LeuE-type"/>
</dbReference>
<evidence type="ECO:0000256" key="2">
    <source>
        <dbReference type="ARBA" id="ARBA00022475"/>
    </source>
</evidence>
<dbReference type="PANTHER" id="PTHR30086">
    <property type="entry name" value="ARGININE EXPORTER PROTEIN ARGO"/>
    <property type="match status" value="1"/>
</dbReference>
<organism evidence="7 8">
    <name type="scientific">Romeriopsis navalis LEGE 11480</name>
    <dbReference type="NCBI Taxonomy" id="2777977"/>
    <lineage>
        <taxon>Bacteria</taxon>
        <taxon>Bacillati</taxon>
        <taxon>Cyanobacteriota</taxon>
        <taxon>Cyanophyceae</taxon>
        <taxon>Leptolyngbyales</taxon>
        <taxon>Leptolyngbyaceae</taxon>
        <taxon>Romeriopsis</taxon>
        <taxon>Romeriopsis navalis</taxon>
    </lineage>
</organism>
<evidence type="ECO:0000313" key="7">
    <source>
        <dbReference type="EMBL" id="MBE9031990.1"/>
    </source>
</evidence>
<dbReference type="Proteomes" id="UP000625316">
    <property type="component" value="Unassembled WGS sequence"/>
</dbReference>
<feature type="transmembrane region" description="Helical" evidence="6">
    <location>
        <begin position="40"/>
        <end position="68"/>
    </location>
</feature>
<comment type="subcellular location">
    <subcellularLocation>
        <location evidence="1">Cell membrane</location>
        <topology evidence="1">Multi-pass membrane protein</topology>
    </subcellularLocation>
</comment>
<feature type="transmembrane region" description="Helical" evidence="6">
    <location>
        <begin position="74"/>
        <end position="93"/>
    </location>
</feature>
<dbReference type="GO" id="GO:0015171">
    <property type="term" value="F:amino acid transmembrane transporter activity"/>
    <property type="evidence" value="ECO:0007669"/>
    <property type="project" value="TreeGrafter"/>
</dbReference>
<protein>
    <submittedName>
        <fullName evidence="7">LysE family translocator</fullName>
    </submittedName>
</protein>
<comment type="caution">
    <text evidence="7">The sequence shown here is derived from an EMBL/GenBank/DDBJ whole genome shotgun (WGS) entry which is preliminary data.</text>
</comment>
<feature type="transmembrane region" description="Helical" evidence="6">
    <location>
        <begin position="105"/>
        <end position="129"/>
    </location>
</feature>
<dbReference type="Pfam" id="PF01810">
    <property type="entry name" value="LysE"/>
    <property type="match status" value="1"/>
</dbReference>
<evidence type="ECO:0000256" key="5">
    <source>
        <dbReference type="ARBA" id="ARBA00023136"/>
    </source>
</evidence>
<name>A0A928VSZ5_9CYAN</name>
<evidence type="ECO:0000256" key="3">
    <source>
        <dbReference type="ARBA" id="ARBA00022692"/>
    </source>
</evidence>
<dbReference type="PANTHER" id="PTHR30086:SF20">
    <property type="entry name" value="ARGININE EXPORTER PROTEIN ARGO-RELATED"/>
    <property type="match status" value="1"/>
</dbReference>
<keyword evidence="3 6" id="KW-0812">Transmembrane</keyword>
<keyword evidence="4 6" id="KW-1133">Transmembrane helix</keyword>
<reference evidence="7" key="1">
    <citation type="submission" date="2020-10" db="EMBL/GenBank/DDBJ databases">
        <authorList>
            <person name="Castelo-Branco R."/>
            <person name="Eusebio N."/>
            <person name="Adriana R."/>
            <person name="Vieira A."/>
            <person name="Brugerolle De Fraissinette N."/>
            <person name="Rezende De Castro R."/>
            <person name="Schneider M.P."/>
            <person name="Vasconcelos V."/>
            <person name="Leao P.N."/>
        </authorList>
    </citation>
    <scope>NUCLEOTIDE SEQUENCE</scope>
    <source>
        <strain evidence="7">LEGE 11480</strain>
    </source>
</reference>
<feature type="transmembrane region" description="Helical" evidence="6">
    <location>
        <begin position="6"/>
        <end position="28"/>
    </location>
</feature>
<evidence type="ECO:0000313" key="8">
    <source>
        <dbReference type="Proteomes" id="UP000625316"/>
    </source>
</evidence>
<keyword evidence="8" id="KW-1185">Reference proteome</keyword>
<dbReference type="RefSeq" id="WP_264326815.1">
    <property type="nucleotide sequence ID" value="NZ_JADEXQ010000083.1"/>
</dbReference>
<keyword evidence="2" id="KW-1003">Cell membrane</keyword>
<accession>A0A928VSZ5</accession>
<evidence type="ECO:0000256" key="6">
    <source>
        <dbReference type="SAM" id="Phobius"/>
    </source>
</evidence>